<accession>A0ABV3VRW8</accession>
<sequence>MGNKSSISMNVFDQLMNVAQENDEHVDELVARYIQERFIYRLSVSSYQDQFWVGGDILLVALTNGFIKQPQEISLTAKPIAQKISMMKHAFQEICGIELLEDGVVFLGSEIEISLKKDMIHLKIPATLSHITTYIIVTIRFTEIISLAPKTIVFPPLLDMASPVLVTASPEFALAQKFVEMYQYPTLETTIKAFNDVFALLKTQKIEGRVLQQCIIEIFDCQRLILERNHPLFMKQLADQTVAFVDIIKQVQRFFRPVYEVLLNEDEFFKQWDCEYQIWQ</sequence>
<keyword evidence="2" id="KW-1185">Reference proteome</keyword>
<dbReference type="GO" id="GO:0016740">
    <property type="term" value="F:transferase activity"/>
    <property type="evidence" value="ECO:0007669"/>
    <property type="project" value="UniProtKB-KW"/>
</dbReference>
<proteinExistence type="predicted"/>
<reference evidence="1 2" key="1">
    <citation type="submission" date="2024-07" db="EMBL/GenBank/DDBJ databases">
        <title>Characterization of a bacterium isolated from hydrolysated instant sea cucumber by whole-genome sequencing and metabolomics.</title>
        <authorList>
            <person name="Luo X."/>
            <person name="Zhang Z."/>
            <person name="Zheng Z."/>
            <person name="Zhang W."/>
            <person name="Ming T."/>
            <person name="Jiao L."/>
            <person name="Su X."/>
            <person name="Kong F."/>
            <person name="Xu J."/>
        </authorList>
    </citation>
    <scope>NUCLEOTIDE SEQUENCE [LARGE SCALE GENOMIC DNA]</scope>
    <source>
        <strain evidence="1 2">XL-2024</strain>
    </source>
</reference>
<dbReference type="Proteomes" id="UP001558534">
    <property type="component" value="Unassembled WGS sequence"/>
</dbReference>
<organism evidence="1 2">
    <name type="scientific">Lysinibacillus xylanilyticus</name>
    <dbReference type="NCBI Taxonomy" id="582475"/>
    <lineage>
        <taxon>Bacteria</taxon>
        <taxon>Bacillati</taxon>
        <taxon>Bacillota</taxon>
        <taxon>Bacilli</taxon>
        <taxon>Bacillales</taxon>
        <taxon>Bacillaceae</taxon>
        <taxon>Lysinibacillus</taxon>
    </lineage>
</organism>
<comment type="caution">
    <text evidence="1">The sequence shown here is derived from an EMBL/GenBank/DDBJ whole genome shotgun (WGS) entry which is preliminary data.</text>
</comment>
<dbReference type="EMBL" id="JBFRHK010000001">
    <property type="protein sequence ID" value="MEX3743575.1"/>
    <property type="molecule type" value="Genomic_DNA"/>
</dbReference>
<dbReference type="Pfam" id="PF08843">
    <property type="entry name" value="AbiEii"/>
    <property type="match status" value="1"/>
</dbReference>
<gene>
    <name evidence="1" type="ORF">AB1300_00345</name>
</gene>
<dbReference type="InterPro" id="IPR014942">
    <property type="entry name" value="AbiEii"/>
</dbReference>
<name>A0ABV3VRW8_9BACI</name>
<evidence type="ECO:0000313" key="2">
    <source>
        <dbReference type="Proteomes" id="UP001558534"/>
    </source>
</evidence>
<dbReference type="RefSeq" id="WP_368634624.1">
    <property type="nucleotide sequence ID" value="NZ_JBFRHK010000001.1"/>
</dbReference>
<keyword evidence="1" id="KW-0808">Transferase</keyword>
<protein>
    <submittedName>
        <fullName evidence="1">Nucleotidyl transferase AbiEii/AbiGii toxin family protein</fullName>
    </submittedName>
</protein>
<evidence type="ECO:0000313" key="1">
    <source>
        <dbReference type="EMBL" id="MEX3743575.1"/>
    </source>
</evidence>